<reference evidence="9" key="2">
    <citation type="submission" date="2013-10" db="EMBL/GenBank/DDBJ databases">
        <authorList>
            <person name="Aslett M."/>
        </authorList>
    </citation>
    <scope>NUCLEOTIDE SEQUENCE [LARGE SCALE GENOMIC DNA]</scope>
    <source>
        <strain evidence="9">Houghton</strain>
    </source>
</reference>
<proteinExistence type="inferred from homology"/>
<dbReference type="Pfam" id="PF04511">
    <property type="entry name" value="DER1"/>
    <property type="match status" value="1"/>
</dbReference>
<evidence type="ECO:0000313" key="10">
    <source>
        <dbReference type="Proteomes" id="UP000030747"/>
    </source>
</evidence>
<dbReference type="GO" id="GO:0006950">
    <property type="term" value="P:response to stress"/>
    <property type="evidence" value="ECO:0007669"/>
    <property type="project" value="UniProtKB-ARBA"/>
</dbReference>
<keyword evidence="6 7" id="KW-0472">Membrane</keyword>
<keyword evidence="3 7" id="KW-0812">Transmembrane</keyword>
<dbReference type="GO" id="GO:0005789">
    <property type="term" value="C:endoplasmic reticulum membrane"/>
    <property type="evidence" value="ECO:0007669"/>
    <property type="project" value="UniProtKB-SubCell"/>
</dbReference>
<feature type="transmembrane region" description="Helical" evidence="7">
    <location>
        <begin position="28"/>
        <end position="51"/>
    </location>
</feature>
<name>U6KGH5_EIMTE</name>
<comment type="function">
    <text evidence="7">May be involved in the degradation of misfolded endoplasmic reticulum (ER) luminal proteins.</text>
</comment>
<feature type="transmembrane region" description="Helical" evidence="7">
    <location>
        <begin position="160"/>
        <end position="178"/>
    </location>
</feature>
<dbReference type="InterPro" id="IPR035952">
    <property type="entry name" value="Rhomboid-like_sf"/>
</dbReference>
<dbReference type="AlphaFoldDB" id="U6KGH5"/>
<dbReference type="VEuPathDB" id="ToxoDB:ETH_00005260"/>
<evidence type="ECO:0000256" key="5">
    <source>
        <dbReference type="ARBA" id="ARBA00022989"/>
    </source>
</evidence>
<protein>
    <recommendedName>
        <fullName evidence="7">Derlin</fullName>
    </recommendedName>
</protein>
<keyword evidence="5 7" id="KW-1133">Transmembrane helix</keyword>
<organism evidence="9 10">
    <name type="scientific">Eimeria tenella</name>
    <name type="common">Coccidian parasite</name>
    <dbReference type="NCBI Taxonomy" id="5802"/>
    <lineage>
        <taxon>Eukaryota</taxon>
        <taxon>Sar</taxon>
        <taxon>Alveolata</taxon>
        <taxon>Apicomplexa</taxon>
        <taxon>Conoidasida</taxon>
        <taxon>Coccidia</taxon>
        <taxon>Eucoccidiorida</taxon>
        <taxon>Eimeriorina</taxon>
        <taxon>Eimeriidae</taxon>
        <taxon>Eimeria</taxon>
    </lineage>
</organism>
<dbReference type="OMA" id="LWRCVTS"/>
<feature type="compositionally biased region" description="Pro residues" evidence="8">
    <location>
        <begin position="232"/>
        <end position="251"/>
    </location>
</feature>
<evidence type="ECO:0000256" key="1">
    <source>
        <dbReference type="ARBA" id="ARBA00004477"/>
    </source>
</evidence>
<feature type="transmembrane region" description="Helical" evidence="7">
    <location>
        <begin position="108"/>
        <end position="127"/>
    </location>
</feature>
<dbReference type="InterPro" id="IPR007599">
    <property type="entry name" value="DER1"/>
</dbReference>
<dbReference type="Proteomes" id="UP000030747">
    <property type="component" value="Unassembled WGS sequence"/>
</dbReference>
<evidence type="ECO:0000256" key="3">
    <source>
        <dbReference type="ARBA" id="ARBA00022692"/>
    </source>
</evidence>
<reference evidence="9" key="1">
    <citation type="submission" date="2013-10" db="EMBL/GenBank/DDBJ databases">
        <title>Genomic analysis of the causative agents of coccidiosis in chickens.</title>
        <authorList>
            <person name="Reid A.J."/>
            <person name="Blake D."/>
            <person name="Billington K."/>
            <person name="Browne H."/>
            <person name="Dunn M."/>
            <person name="Hung S."/>
            <person name="Kawahara F."/>
            <person name="Miranda-Saavedra D."/>
            <person name="Mourier T."/>
            <person name="Nagra H."/>
            <person name="Otto T.D."/>
            <person name="Rawlings N."/>
            <person name="Sanchez A."/>
            <person name="Sanders M."/>
            <person name="Subramaniam C."/>
            <person name="Tay Y."/>
            <person name="Dear P."/>
            <person name="Doerig C."/>
            <person name="Gruber A."/>
            <person name="Parkinson J."/>
            <person name="Shirley M."/>
            <person name="Wan K.L."/>
            <person name="Berriman M."/>
            <person name="Tomley F."/>
            <person name="Pain A."/>
        </authorList>
    </citation>
    <scope>NUCLEOTIDE SEQUENCE [LARGE SCALE GENOMIC DNA]</scope>
    <source>
        <strain evidence="9">Houghton</strain>
    </source>
</reference>
<dbReference type="OrthoDB" id="1716531at2759"/>
<evidence type="ECO:0000256" key="2">
    <source>
        <dbReference type="ARBA" id="ARBA00008917"/>
    </source>
</evidence>
<dbReference type="GeneID" id="25250260"/>
<feature type="region of interest" description="Disordered" evidence="8">
    <location>
        <begin position="223"/>
        <end position="293"/>
    </location>
</feature>
<dbReference type="EMBL" id="HG673746">
    <property type="protein sequence ID" value="CDJ37059.1"/>
    <property type="molecule type" value="Genomic_DNA"/>
</dbReference>
<dbReference type="PANTHER" id="PTHR11009">
    <property type="entry name" value="DER1-LIKE PROTEIN, DERLIN"/>
    <property type="match status" value="1"/>
</dbReference>
<evidence type="ECO:0000256" key="8">
    <source>
        <dbReference type="SAM" id="MobiDB-lite"/>
    </source>
</evidence>
<evidence type="ECO:0000256" key="6">
    <source>
        <dbReference type="ARBA" id="ARBA00023136"/>
    </source>
</evidence>
<accession>U6KGH5</accession>
<evidence type="ECO:0000313" key="9">
    <source>
        <dbReference type="EMBL" id="CDJ37059.1"/>
    </source>
</evidence>
<comment type="subcellular location">
    <subcellularLocation>
        <location evidence="1 7">Endoplasmic reticulum membrane</location>
        <topology evidence="1 7">Multi-pass membrane protein</topology>
    </subcellularLocation>
</comment>
<dbReference type="RefSeq" id="XP_013227897.1">
    <property type="nucleotide sequence ID" value="XM_013372443.1"/>
</dbReference>
<evidence type="ECO:0000256" key="7">
    <source>
        <dbReference type="RuleBase" id="RU363059"/>
    </source>
</evidence>
<comment type="similarity">
    <text evidence="2 7">Belongs to the derlin family.</text>
</comment>
<evidence type="ECO:0000256" key="4">
    <source>
        <dbReference type="ARBA" id="ARBA00022824"/>
    </source>
</evidence>
<keyword evidence="4 7" id="KW-0256">Endoplasmic reticulum</keyword>
<gene>
    <name evidence="9" type="ORF">ETH_00005260</name>
</gene>
<feature type="transmembrane region" description="Helical" evidence="7">
    <location>
        <begin position="63"/>
        <end position="88"/>
    </location>
</feature>
<dbReference type="SUPFAM" id="SSF144091">
    <property type="entry name" value="Rhomboid-like"/>
    <property type="match status" value="1"/>
</dbReference>
<keyword evidence="10" id="KW-1185">Reference proteome</keyword>
<dbReference type="VEuPathDB" id="ToxoDB:ETH2_0806400"/>
<sequence>MEAGMGGLRGLERGPEVWWRSLPGVTRAAAAASLLLALLASTSLLPPRLLLLDWQLLLLRLQLWRLLSAALFVGPFSLPFLFHIYLFISVSAALEANPVFAAAAKGSYLLFLLFANFFVALLGLLVFWPTGLYFHGEGLLFACLYYWSRREALSPVSVSFLTVSGYQLPYLLLLLHLLMGRDLWLDLFGLAAGHAYYFFREVLPANGGPDLLSEPPKFLGTITSWLENGGPPGGPPEGPPGGAPRRGPPGGAPQDAAAAGGESGGPWGFGMRQRGAPGTRPFTGRGYTLGGAS</sequence>